<dbReference type="Pfam" id="PF03357">
    <property type="entry name" value="Snf7"/>
    <property type="match status" value="1"/>
</dbReference>
<proteinExistence type="predicted"/>
<organism evidence="1">
    <name type="scientific">Cryptosporidium canis</name>
    <dbReference type="NCBI Taxonomy" id="195482"/>
    <lineage>
        <taxon>Eukaryota</taxon>
        <taxon>Sar</taxon>
        <taxon>Alveolata</taxon>
        <taxon>Apicomplexa</taxon>
        <taxon>Conoidasida</taxon>
        <taxon>Coccidia</taxon>
        <taxon>Eucoccidiorida</taxon>
        <taxon>Eimeriorina</taxon>
        <taxon>Cryptosporidiidae</taxon>
        <taxon>Cryptosporidium</taxon>
    </lineage>
</organism>
<reference evidence="1" key="1">
    <citation type="submission" date="2022-10" db="EMBL/GenBank/DDBJ databases">
        <title>Adaptive evolution leads to modifications in subtelomeric GC content in a zoonotic Cryptosporidium species.</title>
        <authorList>
            <person name="Li J."/>
            <person name="Feng Y."/>
            <person name="Xiao L."/>
        </authorList>
    </citation>
    <scope>NUCLEOTIDE SEQUENCE</scope>
    <source>
        <strain evidence="1">33844</strain>
    </source>
</reference>
<evidence type="ECO:0000313" key="1">
    <source>
        <dbReference type="EMBL" id="KAJ1612376.1"/>
    </source>
</evidence>
<sequence length="450" mass="52034">MYLGTHYNFPKVKDIGEWQKLCSSYSFHKQEEYKLDWWSEAIEKLCERNKSILVDINSLKVVTQEEFKCWPIEILCLPNIFKGLVKKKKLVHLNYINDYVMKLWENTGEIDGGQTINKGSKSRFAWINSIIRVFLKNTYSMDNVEIQETDTYVCIPYMDKLSNKLVNDIDSGLLGTISKKMGIDELIILSGKFKEYIIRNFDLCEVSKNALHDISIWYFITYTPGEWMLKPFVVNKGSNNYANAIKLCKSSSSASKEIQVYDTDIADVMIQITEEDLQKSITNLEEKFLFHDSKCKEYAITDQKQLAINHLKQKHQIEKALTEVNEQLLLLSQSKVSLDTSNARVSLLNALETSTKITRDIFNENEILKKLEGINSIREEVEVTQETINSMIQTCIKDGSKDESLPDLEKELNEIMHRVNISATKTEQINRSQVPQPEPNVEKYKVTDMI</sequence>
<protein>
    <submittedName>
        <fullName evidence="1">Vps60p/Vps20p-like protein</fullName>
    </submittedName>
</protein>
<accession>A0A9D5HVP3</accession>
<name>A0A9D5HVP3_9CRYT</name>
<comment type="caution">
    <text evidence="1">The sequence shown here is derived from an EMBL/GenBank/DDBJ whole genome shotgun (WGS) entry which is preliminary data.</text>
</comment>
<gene>
    <name evidence="1" type="ORF">OJ253_628</name>
</gene>
<dbReference type="GO" id="GO:0007034">
    <property type="term" value="P:vacuolar transport"/>
    <property type="evidence" value="ECO:0007669"/>
    <property type="project" value="InterPro"/>
</dbReference>
<dbReference type="OrthoDB" id="337946at2759"/>
<dbReference type="Proteomes" id="UP001067231">
    <property type="component" value="Unassembled WGS sequence"/>
</dbReference>
<dbReference type="EMBL" id="JAPCXC010000007">
    <property type="protein sequence ID" value="KAJ1612376.1"/>
    <property type="molecule type" value="Genomic_DNA"/>
</dbReference>
<dbReference type="AlphaFoldDB" id="A0A9D5HVP3"/>
<dbReference type="InterPro" id="IPR005024">
    <property type="entry name" value="Snf7_fam"/>
</dbReference>